<sequence length="104" mass="11217">MYHQPVSVMLCVTAAVGFVSTARWAVDPSLSSPRYAGVSSVLKGAEGRLSAVIMDSCPNHPDSDTSVALGFSAPNLPRLLPQKHQIQSHQLTKNHFAFRSDGLR</sequence>
<protein>
    <submittedName>
        <fullName evidence="2">Uncharacterized protein</fullName>
    </submittedName>
</protein>
<reference evidence="2 3" key="1">
    <citation type="journal article" date="2021" name="Elife">
        <title>Chloroplast acquisition without the gene transfer in kleptoplastic sea slugs, Plakobranchus ocellatus.</title>
        <authorList>
            <person name="Maeda T."/>
            <person name="Takahashi S."/>
            <person name="Yoshida T."/>
            <person name="Shimamura S."/>
            <person name="Takaki Y."/>
            <person name="Nagai Y."/>
            <person name="Toyoda A."/>
            <person name="Suzuki Y."/>
            <person name="Arimoto A."/>
            <person name="Ishii H."/>
            <person name="Satoh N."/>
            <person name="Nishiyama T."/>
            <person name="Hasebe M."/>
            <person name="Maruyama T."/>
            <person name="Minagawa J."/>
            <person name="Obokata J."/>
            <person name="Shigenobu S."/>
        </authorList>
    </citation>
    <scope>NUCLEOTIDE SEQUENCE [LARGE SCALE GENOMIC DNA]</scope>
</reference>
<name>A0AAV4JYW3_9GAST</name>
<dbReference type="AlphaFoldDB" id="A0AAV4JYW3"/>
<accession>A0AAV4JYW3</accession>
<evidence type="ECO:0000256" key="1">
    <source>
        <dbReference type="SAM" id="SignalP"/>
    </source>
</evidence>
<keyword evidence="1" id="KW-0732">Signal</keyword>
<feature type="signal peptide" evidence="1">
    <location>
        <begin position="1"/>
        <end position="21"/>
    </location>
</feature>
<evidence type="ECO:0000313" key="2">
    <source>
        <dbReference type="EMBL" id="GFS27249.1"/>
    </source>
</evidence>
<gene>
    <name evidence="2" type="ORF">ElyMa_005250400</name>
</gene>
<organism evidence="2 3">
    <name type="scientific">Elysia marginata</name>
    <dbReference type="NCBI Taxonomy" id="1093978"/>
    <lineage>
        <taxon>Eukaryota</taxon>
        <taxon>Metazoa</taxon>
        <taxon>Spiralia</taxon>
        <taxon>Lophotrochozoa</taxon>
        <taxon>Mollusca</taxon>
        <taxon>Gastropoda</taxon>
        <taxon>Heterobranchia</taxon>
        <taxon>Euthyneura</taxon>
        <taxon>Panpulmonata</taxon>
        <taxon>Sacoglossa</taxon>
        <taxon>Placobranchoidea</taxon>
        <taxon>Plakobranchidae</taxon>
        <taxon>Elysia</taxon>
    </lineage>
</organism>
<evidence type="ECO:0000313" key="3">
    <source>
        <dbReference type="Proteomes" id="UP000762676"/>
    </source>
</evidence>
<comment type="caution">
    <text evidence="2">The sequence shown here is derived from an EMBL/GenBank/DDBJ whole genome shotgun (WGS) entry which is preliminary data.</text>
</comment>
<proteinExistence type="predicted"/>
<feature type="chain" id="PRO_5043853686" evidence="1">
    <location>
        <begin position="22"/>
        <end position="104"/>
    </location>
</feature>
<dbReference type="EMBL" id="BMAT01010464">
    <property type="protein sequence ID" value="GFS27249.1"/>
    <property type="molecule type" value="Genomic_DNA"/>
</dbReference>
<dbReference type="Proteomes" id="UP000762676">
    <property type="component" value="Unassembled WGS sequence"/>
</dbReference>
<keyword evidence="3" id="KW-1185">Reference proteome</keyword>